<dbReference type="KEGG" id="cdep:91084274"/>
<dbReference type="RefSeq" id="XP_066065623.1">
    <property type="nucleotide sequence ID" value="XM_066209526.1"/>
</dbReference>
<dbReference type="EMBL" id="CP143784">
    <property type="protein sequence ID" value="WVN84922.1"/>
    <property type="molecule type" value="Genomic_DNA"/>
</dbReference>
<dbReference type="AlphaFoldDB" id="A0AAJ8JMC5"/>
<dbReference type="InterPro" id="IPR000717">
    <property type="entry name" value="PCI_dom"/>
</dbReference>
<protein>
    <recommendedName>
        <fullName evidence="4">PCI domain-containing protein</fullName>
    </recommendedName>
</protein>
<evidence type="ECO:0000313" key="5">
    <source>
        <dbReference type="EMBL" id="WVN84922.1"/>
    </source>
</evidence>
<dbReference type="Pfam" id="PF01399">
    <property type="entry name" value="PCI"/>
    <property type="match status" value="1"/>
</dbReference>
<evidence type="ECO:0000313" key="6">
    <source>
        <dbReference type="Proteomes" id="UP000094043"/>
    </source>
</evidence>
<reference evidence="5" key="2">
    <citation type="journal article" date="2022" name="Elife">
        <title>Obligate sexual reproduction of a homothallic fungus closely related to the Cryptococcus pathogenic species complex.</title>
        <authorList>
            <person name="Passer A.R."/>
            <person name="Clancey S.A."/>
            <person name="Shea T."/>
            <person name="David-Palma M."/>
            <person name="Averette A.F."/>
            <person name="Boekhout T."/>
            <person name="Porcel B.M."/>
            <person name="Nowrousian M."/>
            <person name="Cuomo C.A."/>
            <person name="Sun S."/>
            <person name="Heitman J."/>
            <person name="Coelho M.A."/>
        </authorList>
    </citation>
    <scope>NUCLEOTIDE SEQUENCE</scope>
    <source>
        <strain evidence="5">CBS 7841</strain>
    </source>
</reference>
<accession>A0AAJ8JMC5</accession>
<name>A0AAJ8JMC5_9TREE</name>
<dbReference type="InterPro" id="IPR045237">
    <property type="entry name" value="COPS7/eIF3m"/>
</dbReference>
<feature type="domain" description="PCI" evidence="4">
    <location>
        <begin position="1"/>
        <end position="114"/>
    </location>
</feature>
<dbReference type="PROSITE" id="PS50250">
    <property type="entry name" value="PCI"/>
    <property type="match status" value="1"/>
</dbReference>
<evidence type="ECO:0000256" key="1">
    <source>
        <dbReference type="ARBA" id="ARBA00008482"/>
    </source>
</evidence>
<evidence type="ECO:0000256" key="3">
    <source>
        <dbReference type="SAM" id="MobiDB-lite"/>
    </source>
</evidence>
<dbReference type="PANTHER" id="PTHR15350">
    <property type="entry name" value="COP9 SIGNALOSOME COMPLEX SUBUNIT 7/DENDRITIC CELL PROTEIN GA17"/>
    <property type="match status" value="1"/>
</dbReference>
<feature type="compositionally biased region" description="Polar residues" evidence="3">
    <location>
        <begin position="206"/>
        <end position="217"/>
    </location>
</feature>
<dbReference type="Proteomes" id="UP000094043">
    <property type="component" value="Chromosome 1"/>
</dbReference>
<organism evidence="5 6">
    <name type="scientific">Cryptococcus depauperatus CBS 7841</name>
    <dbReference type="NCBI Taxonomy" id="1295531"/>
    <lineage>
        <taxon>Eukaryota</taxon>
        <taxon>Fungi</taxon>
        <taxon>Dikarya</taxon>
        <taxon>Basidiomycota</taxon>
        <taxon>Agaricomycotina</taxon>
        <taxon>Tremellomycetes</taxon>
        <taxon>Tremellales</taxon>
        <taxon>Cryptococcaceae</taxon>
        <taxon>Cryptococcus</taxon>
    </lineage>
</organism>
<reference evidence="5" key="3">
    <citation type="submission" date="2024-01" db="EMBL/GenBank/DDBJ databases">
        <authorList>
            <person name="Coelho M.A."/>
            <person name="David-Palma M."/>
            <person name="Shea T."/>
            <person name="Sun S."/>
            <person name="Cuomo C.A."/>
            <person name="Heitman J."/>
        </authorList>
    </citation>
    <scope>NUCLEOTIDE SEQUENCE</scope>
    <source>
        <strain evidence="5">CBS 7841</strain>
    </source>
</reference>
<dbReference type="SMART" id="SM00088">
    <property type="entry name" value="PINT"/>
    <property type="match status" value="1"/>
</dbReference>
<feature type="region of interest" description="Disordered" evidence="3">
    <location>
        <begin position="206"/>
        <end position="226"/>
    </location>
</feature>
<dbReference type="GeneID" id="91084274"/>
<proteinExistence type="inferred from homology"/>
<keyword evidence="2" id="KW-0736">Signalosome</keyword>
<evidence type="ECO:0000259" key="4">
    <source>
        <dbReference type="PROSITE" id="PS50250"/>
    </source>
</evidence>
<feature type="region of interest" description="Disordered" evidence="3">
    <location>
        <begin position="244"/>
        <end position="277"/>
    </location>
</feature>
<dbReference type="PANTHER" id="PTHR15350:SF5">
    <property type="entry name" value="COP9 SIGNALOSOME COMPLEX SUBUNIT 7"/>
    <property type="match status" value="1"/>
</dbReference>
<gene>
    <name evidence="5" type="ORF">L203_100058</name>
</gene>
<reference evidence="5" key="1">
    <citation type="submission" date="2016-06" db="EMBL/GenBank/DDBJ databases">
        <authorList>
            <person name="Cuomo C."/>
            <person name="Litvintseva A."/>
            <person name="Heitman J."/>
            <person name="Chen Y."/>
            <person name="Sun S."/>
            <person name="Springer D."/>
            <person name="Dromer F."/>
            <person name="Young S."/>
            <person name="Zeng Q."/>
            <person name="Chapman S."/>
            <person name="Gujja S."/>
            <person name="Saif S."/>
            <person name="Birren B."/>
        </authorList>
    </citation>
    <scope>NUCLEOTIDE SEQUENCE</scope>
    <source>
        <strain evidence="5">CBS 7841</strain>
    </source>
</reference>
<feature type="compositionally biased region" description="Polar residues" evidence="3">
    <location>
        <begin position="250"/>
        <end position="260"/>
    </location>
</feature>
<evidence type="ECO:0000256" key="2">
    <source>
        <dbReference type="ARBA" id="ARBA00022790"/>
    </source>
</evidence>
<dbReference type="GO" id="GO:0008180">
    <property type="term" value="C:COP9 signalosome"/>
    <property type="evidence" value="ECO:0007669"/>
    <property type="project" value="UniProtKB-KW"/>
</dbReference>
<comment type="similarity">
    <text evidence="1">Belongs to the CSN7/EIF3M family. CSN7 subfamily.</text>
</comment>
<sequence length="277" mass="30396">MEMPNIQALASDPSTSGHYRLLELFAYGTLGDYEENKTGLPPLQEAHINKLKHLTLVSLALQHRSLKYDKLLLDLHLETTRQVEDLVIDAIYAGLLTGKLHHDTLTLHIDSVSGRDVRLEDVAKMQTCLQNWCTTAETLLGALDDRIADLRQAAINDQNEESSYKKRRDNTYLQVLQNSQNNKDQKRNLRELGNVASTWSTFDTLGVSTGQESSEMSNVEPKSGQEKIAGSRLLSALANVGSIGGALSGGRNNATRSASGRSDDAGVIAPASKRLRD</sequence>
<keyword evidence="6" id="KW-1185">Reference proteome</keyword>